<dbReference type="GO" id="GO:0016757">
    <property type="term" value="F:glycosyltransferase activity"/>
    <property type="evidence" value="ECO:0007669"/>
    <property type="project" value="UniProtKB-KW"/>
</dbReference>
<organism evidence="2 3">
    <name type="scientific">Hyphomonas atlantica</name>
    <dbReference type="NCBI Taxonomy" id="1280948"/>
    <lineage>
        <taxon>Bacteria</taxon>
        <taxon>Pseudomonadati</taxon>
        <taxon>Pseudomonadota</taxon>
        <taxon>Alphaproteobacteria</taxon>
        <taxon>Hyphomonadales</taxon>
        <taxon>Hyphomonadaceae</taxon>
        <taxon>Hyphomonas</taxon>
    </lineage>
</organism>
<dbReference type="Proteomes" id="UP000259173">
    <property type="component" value="Unassembled WGS sequence"/>
</dbReference>
<reference evidence="2 3" key="1">
    <citation type="journal article" date="2018" name="Nat. Biotechnol.">
        <title>A standardized bacterial taxonomy based on genome phylogeny substantially revises the tree of life.</title>
        <authorList>
            <person name="Parks D.H."/>
            <person name="Chuvochina M."/>
            <person name="Waite D.W."/>
            <person name="Rinke C."/>
            <person name="Skarshewski A."/>
            <person name="Chaumeil P.A."/>
            <person name="Hugenholtz P."/>
        </authorList>
    </citation>
    <scope>NUCLEOTIDE SEQUENCE [LARGE SCALE GENOMIC DNA]</scope>
    <source>
        <strain evidence="2">UBA8557</strain>
    </source>
</reference>
<keyword evidence="1" id="KW-0472">Membrane</keyword>
<gene>
    <name evidence="2" type="ORF">DCG65_05340</name>
</gene>
<sequence>LPKDVLETWTDYREFPLWFWWIGFALCGVAIIEFSRRHECNAAMFAIYAAVAIGWHVRIFMLPTQIWVQPTETARLALEDVCGVPGEACAWEAPERILALGYAEPSYVLTLGTQNLHPPETPLDLPEDLSAYPVVYLVNLEDRKAELPIQDELTHLRSQAEQMSLCVTETESYYALNYSNGDPVNFRALRFDAGGCPD</sequence>
<comment type="caution">
    <text evidence="2">The sequence shown here is derived from an EMBL/GenBank/DDBJ whole genome shotgun (WGS) entry which is preliminary data.</text>
</comment>
<evidence type="ECO:0000313" key="2">
    <source>
        <dbReference type="EMBL" id="HAE93962.1"/>
    </source>
</evidence>
<evidence type="ECO:0000256" key="1">
    <source>
        <dbReference type="SAM" id="Phobius"/>
    </source>
</evidence>
<protein>
    <submittedName>
        <fullName evidence="2">Dolichyl-phosphate-mannose--protein mannosyltransferase</fullName>
    </submittedName>
</protein>
<keyword evidence="1" id="KW-1133">Transmembrane helix</keyword>
<proteinExistence type="predicted"/>
<dbReference type="AlphaFoldDB" id="A0A3B9KZ27"/>
<keyword evidence="1" id="KW-0812">Transmembrane</keyword>
<accession>A0A3B9KZ27</accession>
<name>A0A3B9KZ27_9PROT</name>
<keyword evidence="2" id="KW-0808">Transferase</keyword>
<feature type="transmembrane region" description="Helical" evidence="1">
    <location>
        <begin position="42"/>
        <end position="61"/>
    </location>
</feature>
<evidence type="ECO:0000313" key="3">
    <source>
        <dbReference type="Proteomes" id="UP000259173"/>
    </source>
</evidence>
<dbReference type="EMBL" id="DMBR01000157">
    <property type="protein sequence ID" value="HAE93962.1"/>
    <property type="molecule type" value="Genomic_DNA"/>
</dbReference>
<keyword evidence="2" id="KW-0328">Glycosyltransferase</keyword>
<feature type="non-terminal residue" evidence="2">
    <location>
        <position position="1"/>
    </location>
</feature>
<feature type="transmembrane region" description="Helical" evidence="1">
    <location>
        <begin position="18"/>
        <end position="35"/>
    </location>
</feature>